<evidence type="ECO:0000313" key="2">
    <source>
        <dbReference type="EMBL" id="CAB1447278.1"/>
    </source>
</evidence>
<feature type="region of interest" description="Disordered" evidence="1">
    <location>
        <begin position="1"/>
        <end position="31"/>
    </location>
</feature>
<sequence length="161" mass="17883">MASPGFSPRERQSRDNKESETFQKLPSGGPAANEGIILLILRRMQQQQQQQQLETVTYLRSGPRYSSSHRVSASVTAYKGKQAACSGKSVPLGYIPSPRLLTGRYCKKERRMSACKQCEAHRHRRAPTQLEVLEREGGVNQILPPSPGSSDCFDGSVRHLS</sequence>
<name>A0A9N7YWR3_PLEPL</name>
<accession>A0A9N7YWR3</accession>
<keyword evidence="3" id="KW-1185">Reference proteome</keyword>
<feature type="region of interest" description="Disordered" evidence="1">
    <location>
        <begin position="139"/>
        <end position="161"/>
    </location>
</feature>
<dbReference type="Proteomes" id="UP001153269">
    <property type="component" value="Unassembled WGS sequence"/>
</dbReference>
<evidence type="ECO:0000313" key="3">
    <source>
        <dbReference type="Proteomes" id="UP001153269"/>
    </source>
</evidence>
<organism evidence="2 3">
    <name type="scientific">Pleuronectes platessa</name>
    <name type="common">European plaice</name>
    <dbReference type="NCBI Taxonomy" id="8262"/>
    <lineage>
        <taxon>Eukaryota</taxon>
        <taxon>Metazoa</taxon>
        <taxon>Chordata</taxon>
        <taxon>Craniata</taxon>
        <taxon>Vertebrata</taxon>
        <taxon>Euteleostomi</taxon>
        <taxon>Actinopterygii</taxon>
        <taxon>Neopterygii</taxon>
        <taxon>Teleostei</taxon>
        <taxon>Neoteleostei</taxon>
        <taxon>Acanthomorphata</taxon>
        <taxon>Carangaria</taxon>
        <taxon>Pleuronectiformes</taxon>
        <taxon>Pleuronectoidei</taxon>
        <taxon>Pleuronectidae</taxon>
        <taxon>Pleuronectes</taxon>
    </lineage>
</organism>
<evidence type="ECO:0000256" key="1">
    <source>
        <dbReference type="SAM" id="MobiDB-lite"/>
    </source>
</evidence>
<protein>
    <submittedName>
        <fullName evidence="2">Uncharacterized protein</fullName>
    </submittedName>
</protein>
<feature type="compositionally biased region" description="Basic and acidic residues" evidence="1">
    <location>
        <begin position="8"/>
        <end position="21"/>
    </location>
</feature>
<dbReference type="EMBL" id="CADEAL010003941">
    <property type="protein sequence ID" value="CAB1447278.1"/>
    <property type="molecule type" value="Genomic_DNA"/>
</dbReference>
<comment type="caution">
    <text evidence="2">The sequence shown here is derived from an EMBL/GenBank/DDBJ whole genome shotgun (WGS) entry which is preliminary data.</text>
</comment>
<dbReference type="AlphaFoldDB" id="A0A9N7YWR3"/>
<gene>
    <name evidence="2" type="ORF">PLEPLA_LOCUS34972</name>
</gene>
<reference evidence="2" key="1">
    <citation type="submission" date="2020-03" db="EMBL/GenBank/DDBJ databases">
        <authorList>
            <person name="Weist P."/>
        </authorList>
    </citation>
    <scope>NUCLEOTIDE SEQUENCE</scope>
</reference>
<proteinExistence type="predicted"/>